<name>A0A432ZJA7_9GAMM</name>
<evidence type="ECO:0000256" key="2">
    <source>
        <dbReference type="ARBA" id="ARBA00022763"/>
    </source>
</evidence>
<dbReference type="Gene3D" id="3.40.1360.10">
    <property type="match status" value="1"/>
</dbReference>
<dbReference type="PANTHER" id="PTHR30446">
    <property type="entry name" value="RECOMBINATION PROTEIN RECR"/>
    <property type="match status" value="1"/>
</dbReference>
<dbReference type="EMBL" id="PIQF01000001">
    <property type="protein sequence ID" value="RUO78051.1"/>
    <property type="molecule type" value="Genomic_DNA"/>
</dbReference>
<protein>
    <recommendedName>
        <fullName evidence="7">Recombination protein RecR</fullName>
    </recommendedName>
</protein>
<keyword evidence="6 7" id="KW-0234">DNA repair</keyword>
<dbReference type="NCBIfam" id="TIGR00615">
    <property type="entry name" value="recR"/>
    <property type="match status" value="1"/>
</dbReference>
<accession>A0A432ZJA7</accession>
<evidence type="ECO:0000259" key="8">
    <source>
        <dbReference type="PROSITE" id="PS50880"/>
    </source>
</evidence>
<dbReference type="SMART" id="SM00493">
    <property type="entry name" value="TOPRIM"/>
    <property type="match status" value="1"/>
</dbReference>
<keyword evidence="5 7" id="KW-0233">DNA recombination</keyword>
<evidence type="ECO:0000256" key="6">
    <source>
        <dbReference type="ARBA" id="ARBA00023204"/>
    </source>
</evidence>
<dbReference type="GO" id="GO:0006281">
    <property type="term" value="P:DNA repair"/>
    <property type="evidence" value="ECO:0007669"/>
    <property type="project" value="UniProtKB-UniRule"/>
</dbReference>
<comment type="caution">
    <text evidence="9">The sequence shown here is derived from an EMBL/GenBank/DDBJ whole genome shotgun (WGS) entry which is preliminary data.</text>
</comment>
<evidence type="ECO:0000256" key="3">
    <source>
        <dbReference type="ARBA" id="ARBA00022771"/>
    </source>
</evidence>
<keyword evidence="3 7" id="KW-0863">Zinc-finger</keyword>
<feature type="domain" description="Toprim" evidence="8">
    <location>
        <begin position="83"/>
        <end position="178"/>
    </location>
</feature>
<dbReference type="InterPro" id="IPR034137">
    <property type="entry name" value="TOPRIM_RecR"/>
</dbReference>
<dbReference type="PROSITE" id="PS50880">
    <property type="entry name" value="TOPRIM"/>
    <property type="match status" value="1"/>
</dbReference>
<dbReference type="FunFam" id="3.40.1360.10:FF:000001">
    <property type="entry name" value="Recombination protein RecR"/>
    <property type="match status" value="1"/>
</dbReference>
<feature type="zinc finger region" description="C4-type" evidence="7">
    <location>
        <begin position="59"/>
        <end position="74"/>
    </location>
</feature>
<dbReference type="GO" id="GO:0008270">
    <property type="term" value="F:zinc ion binding"/>
    <property type="evidence" value="ECO:0007669"/>
    <property type="project" value="UniProtKB-KW"/>
</dbReference>
<dbReference type="InterPro" id="IPR015967">
    <property type="entry name" value="Rcmb_RecR_Znf"/>
</dbReference>
<evidence type="ECO:0000256" key="7">
    <source>
        <dbReference type="HAMAP-Rule" id="MF_00017"/>
    </source>
</evidence>
<dbReference type="CDD" id="cd01025">
    <property type="entry name" value="TOPRIM_recR"/>
    <property type="match status" value="1"/>
</dbReference>
<evidence type="ECO:0000313" key="9">
    <source>
        <dbReference type="EMBL" id="RUO78051.1"/>
    </source>
</evidence>
<dbReference type="PANTHER" id="PTHR30446:SF0">
    <property type="entry name" value="RECOMBINATION PROTEIN RECR"/>
    <property type="match status" value="1"/>
</dbReference>
<dbReference type="Pfam" id="PF13662">
    <property type="entry name" value="Toprim_4"/>
    <property type="match status" value="1"/>
</dbReference>
<dbReference type="HAMAP" id="MF_00017">
    <property type="entry name" value="RecR"/>
    <property type="match status" value="1"/>
</dbReference>
<dbReference type="Pfam" id="PF02132">
    <property type="entry name" value="RecR_ZnF"/>
    <property type="match status" value="1"/>
</dbReference>
<evidence type="ECO:0000256" key="4">
    <source>
        <dbReference type="ARBA" id="ARBA00022833"/>
    </source>
</evidence>
<sequence length="203" mass="21790">MAQGLSPAIDALVDDLKRLPGVGQKTAQRMAFHLLERDRDGASALAKALQHAVDKVGHCQQCRTLTEEALCRICINPTRRDSGVLCVVETPADVLAIEQTSQFKGRYFVLMGHLSPLDGIGPADIGLDELEQQLKQGPISEIILATNPTVEGDATAHFIADIAEQLGVNTTRIAHGVPVGGELGYVDQTTLGHAFSGRKQFSR</sequence>
<organism evidence="9 10">
    <name type="scientific">Idiomarina seosinensis</name>
    <dbReference type="NCBI Taxonomy" id="281739"/>
    <lineage>
        <taxon>Bacteria</taxon>
        <taxon>Pseudomonadati</taxon>
        <taxon>Pseudomonadota</taxon>
        <taxon>Gammaproteobacteria</taxon>
        <taxon>Alteromonadales</taxon>
        <taxon>Idiomarinaceae</taxon>
        <taxon>Idiomarina</taxon>
    </lineage>
</organism>
<dbReference type="InterPro" id="IPR023627">
    <property type="entry name" value="Rcmb_RecR"/>
</dbReference>
<dbReference type="Gene3D" id="6.10.250.240">
    <property type="match status" value="1"/>
</dbReference>
<keyword evidence="1 7" id="KW-0479">Metal-binding</keyword>
<keyword evidence="10" id="KW-1185">Reference proteome</keyword>
<comment type="similarity">
    <text evidence="7">Belongs to the RecR family.</text>
</comment>
<dbReference type="Proteomes" id="UP000287908">
    <property type="component" value="Unassembled WGS sequence"/>
</dbReference>
<dbReference type="InterPro" id="IPR006171">
    <property type="entry name" value="TOPRIM_dom"/>
</dbReference>
<keyword evidence="2 7" id="KW-0227">DNA damage</keyword>
<dbReference type="RefSeq" id="WP_126784378.1">
    <property type="nucleotide sequence ID" value="NZ_PIQF01000001.1"/>
</dbReference>
<evidence type="ECO:0000313" key="10">
    <source>
        <dbReference type="Proteomes" id="UP000287908"/>
    </source>
</evidence>
<dbReference type="GO" id="GO:0006310">
    <property type="term" value="P:DNA recombination"/>
    <property type="evidence" value="ECO:0007669"/>
    <property type="project" value="UniProtKB-UniRule"/>
</dbReference>
<dbReference type="InterPro" id="IPR000093">
    <property type="entry name" value="DNA_Rcmb_RecR"/>
</dbReference>
<proteinExistence type="inferred from homology"/>
<dbReference type="Pfam" id="PF21175">
    <property type="entry name" value="RecR_C"/>
    <property type="match status" value="1"/>
</dbReference>
<dbReference type="AlphaFoldDB" id="A0A432ZJA7"/>
<reference evidence="9 10" key="1">
    <citation type="journal article" date="2011" name="Front. Microbiol.">
        <title>Genomic signatures of strain selection and enhancement in Bacillus atrophaeus var. globigii, a historical biowarfare simulant.</title>
        <authorList>
            <person name="Gibbons H.S."/>
            <person name="Broomall S.M."/>
            <person name="McNew L.A."/>
            <person name="Daligault H."/>
            <person name="Chapman C."/>
            <person name="Bruce D."/>
            <person name="Karavis M."/>
            <person name="Krepps M."/>
            <person name="McGregor P.A."/>
            <person name="Hong C."/>
            <person name="Park K.H."/>
            <person name="Akmal A."/>
            <person name="Feldman A."/>
            <person name="Lin J.S."/>
            <person name="Chang W.E."/>
            <person name="Higgs B.W."/>
            <person name="Demirev P."/>
            <person name="Lindquist J."/>
            <person name="Liem A."/>
            <person name="Fochler E."/>
            <person name="Read T.D."/>
            <person name="Tapia R."/>
            <person name="Johnson S."/>
            <person name="Bishop-Lilly K.A."/>
            <person name="Detter C."/>
            <person name="Han C."/>
            <person name="Sozhamannan S."/>
            <person name="Rosenzweig C.N."/>
            <person name="Skowronski E.W."/>
        </authorList>
    </citation>
    <scope>NUCLEOTIDE SEQUENCE [LARGE SCALE GENOMIC DNA]</scope>
    <source>
        <strain evidence="9 10">CL-SP19</strain>
    </source>
</reference>
<dbReference type="GO" id="GO:0003677">
    <property type="term" value="F:DNA binding"/>
    <property type="evidence" value="ECO:0007669"/>
    <property type="project" value="UniProtKB-UniRule"/>
</dbReference>
<evidence type="ECO:0000256" key="5">
    <source>
        <dbReference type="ARBA" id="ARBA00023172"/>
    </source>
</evidence>
<comment type="function">
    <text evidence="7">May play a role in DNA repair. It seems to be involved in an RecBC-independent recombinational process of DNA repair. It may act with RecF and RecO.</text>
</comment>
<dbReference type="SUPFAM" id="SSF111304">
    <property type="entry name" value="Recombination protein RecR"/>
    <property type="match status" value="1"/>
</dbReference>
<evidence type="ECO:0000256" key="1">
    <source>
        <dbReference type="ARBA" id="ARBA00022723"/>
    </source>
</evidence>
<gene>
    <name evidence="7" type="primary">recR</name>
    <name evidence="9" type="ORF">CWI81_06170</name>
</gene>
<dbReference type="OrthoDB" id="9802672at2"/>
<dbReference type="Gene3D" id="1.10.8.420">
    <property type="entry name" value="RecR Domain 1"/>
    <property type="match status" value="1"/>
</dbReference>
<dbReference type="Pfam" id="PF21176">
    <property type="entry name" value="RecR_HhH"/>
    <property type="match status" value="1"/>
</dbReference>
<keyword evidence="4 7" id="KW-0862">Zinc</keyword>